<keyword evidence="7" id="KW-0547">Nucleotide-binding</keyword>
<keyword evidence="6" id="KW-0206">Cytoskeleton</keyword>
<dbReference type="InterPro" id="IPR036961">
    <property type="entry name" value="Kinesin_motor_dom_sf"/>
</dbReference>
<dbReference type="InterPro" id="IPR027417">
    <property type="entry name" value="P-loop_NTPase"/>
</dbReference>
<dbReference type="SUPFAM" id="SSF52540">
    <property type="entry name" value="P-loop containing nucleoside triphosphate hydrolases"/>
    <property type="match status" value="1"/>
</dbReference>
<evidence type="ECO:0000256" key="8">
    <source>
        <dbReference type="SAM" id="MobiDB-lite"/>
    </source>
</evidence>
<evidence type="ECO:0000256" key="4">
    <source>
        <dbReference type="ARBA" id="ARBA00023054"/>
    </source>
</evidence>
<dbReference type="PANTHER" id="PTHR47970:SF29">
    <property type="entry name" value="KINESIN FAMILY MEMBER 20B"/>
    <property type="match status" value="1"/>
</dbReference>
<dbReference type="Proteomes" id="UP001176521">
    <property type="component" value="Unassembled WGS sequence"/>
</dbReference>
<dbReference type="GO" id="GO:0005524">
    <property type="term" value="F:ATP binding"/>
    <property type="evidence" value="ECO:0007669"/>
    <property type="project" value="UniProtKB-UniRule"/>
</dbReference>
<comment type="similarity">
    <text evidence="7">Belongs to the TRAFAC class myosin-kinesin ATPase superfamily. Kinesin family.</text>
</comment>
<keyword evidence="2" id="KW-0963">Cytoplasm</keyword>
<keyword evidence="11" id="KW-1185">Reference proteome</keyword>
<feature type="region of interest" description="Disordered" evidence="8">
    <location>
        <begin position="155"/>
        <end position="214"/>
    </location>
</feature>
<sequence length="819" mass="85058">MGFCFYNNDAVAIKSLRKRYADGPNAFKTQKEKDLSTATANDESYFSPSSVTTSASSLRAPSCTGAAAGGAGVGTTTTASVRETRSRTRLALQSSMNRPLSRTGGAAASASMGTGSGSAARARHLLLPQSTSSATVPGLGVGVGVGVGRVKAQAEALESSAQPQTCSTSRARLRSAPLRSVDGGSGSPTKGGVARPAPPERQDSTSSIVSSTGSCAAASSKTRAAAKEVPASKIRCFEVEDTGGIKAYLRIRPAPHKDKDYAEPYIQVLNETQLLIRPPREGVSSSIRARMHASSLPTKYTFPRVFAPSIPADLTSPALSTPKASSNAATSPTNDQASFFQHTNLPLVRNLLSGESGLIFTYGVTNSGKSYTVLGGARKNEAGILPRALNVVFNSIQGRQLEDARIRPRGLTNVPTSKGDKVAADPVARQHPSVGPRQDEPGRQVISLPDATDAMLSWTVYEAYHGVVDIALPTLLSLALQSSRQKDVYSGRVDPKLSRTGAKYLERLERKIDALLLYVWDNCIRACPGPSAASSSALASSGSPISNGIVSTRPALSITGGPKIGAGPDVLVGHGPGCAAVLRLISRRALRLSQTLAKQQLAQSSEQMKMPIVRAVEQNYGHEDLAQVPKHVPPASTGSVGTSAGLASAATVVQDASRPGGVGLRIAAQRLGPPDDRSSADVVRTRTVHQFGHHSDDAGARAGRVRSDGRCDDDAAGGGGSSWDGRDGGWRAVEGTANGGAAGDISKRANETDSLKLLSYALPGIVAFIEERVISVDPAPGTTTDSLRSVLARDGHFSTELSLGSNAGSGPCKTSSARK</sequence>
<evidence type="ECO:0000313" key="10">
    <source>
        <dbReference type="EMBL" id="KAK0540817.1"/>
    </source>
</evidence>
<evidence type="ECO:0000256" key="7">
    <source>
        <dbReference type="PROSITE-ProRule" id="PRU00283"/>
    </source>
</evidence>
<feature type="compositionally biased region" description="Low complexity" evidence="8">
    <location>
        <begin position="101"/>
        <end position="116"/>
    </location>
</feature>
<protein>
    <recommendedName>
        <fullName evidence="9">Kinesin motor domain-containing protein</fullName>
    </recommendedName>
</protein>
<keyword evidence="4" id="KW-0175">Coiled coil</keyword>
<feature type="region of interest" description="Disordered" evidence="8">
    <location>
        <begin position="691"/>
        <end position="746"/>
    </location>
</feature>
<evidence type="ECO:0000259" key="9">
    <source>
        <dbReference type="PROSITE" id="PS50067"/>
    </source>
</evidence>
<feature type="compositionally biased region" description="Low complexity" evidence="8">
    <location>
        <begin position="167"/>
        <end position="180"/>
    </location>
</feature>
<feature type="compositionally biased region" description="Low complexity" evidence="8">
    <location>
        <begin position="204"/>
        <end position="214"/>
    </location>
</feature>
<feature type="region of interest" description="Disordered" evidence="8">
    <location>
        <begin position="31"/>
        <end position="116"/>
    </location>
</feature>
<feature type="domain" description="Kinesin motor" evidence="9">
    <location>
        <begin position="244"/>
        <end position="407"/>
    </location>
</feature>
<dbReference type="SMART" id="SM00129">
    <property type="entry name" value="KISc"/>
    <property type="match status" value="1"/>
</dbReference>
<evidence type="ECO:0000313" key="11">
    <source>
        <dbReference type="Proteomes" id="UP001176521"/>
    </source>
</evidence>
<dbReference type="GO" id="GO:0008017">
    <property type="term" value="F:microtubule binding"/>
    <property type="evidence" value="ECO:0007669"/>
    <property type="project" value="InterPro"/>
</dbReference>
<comment type="caution">
    <text evidence="10">The sequence shown here is derived from an EMBL/GenBank/DDBJ whole genome shotgun (WGS) entry which is preliminary data.</text>
</comment>
<dbReference type="AlphaFoldDB" id="A0AAN6GK59"/>
<dbReference type="PROSITE" id="PS50067">
    <property type="entry name" value="KINESIN_MOTOR_2"/>
    <property type="match status" value="1"/>
</dbReference>
<evidence type="ECO:0000256" key="6">
    <source>
        <dbReference type="ARBA" id="ARBA00023212"/>
    </source>
</evidence>
<gene>
    <name evidence="10" type="ORF">OC842_000270</name>
</gene>
<name>A0AAN6GK59_9BASI</name>
<dbReference type="GO" id="GO:0090307">
    <property type="term" value="P:mitotic spindle assembly"/>
    <property type="evidence" value="ECO:0007669"/>
    <property type="project" value="TreeGrafter"/>
</dbReference>
<dbReference type="GO" id="GO:0005634">
    <property type="term" value="C:nucleus"/>
    <property type="evidence" value="ECO:0007669"/>
    <property type="project" value="TreeGrafter"/>
</dbReference>
<feature type="compositionally biased region" description="Low complexity" evidence="8">
    <location>
        <begin position="44"/>
        <end position="57"/>
    </location>
</feature>
<accession>A0AAN6GK59</accession>
<feature type="binding site" evidence="7">
    <location>
        <begin position="363"/>
        <end position="370"/>
    </location>
    <ligand>
        <name>ATP</name>
        <dbReference type="ChEBI" id="CHEBI:30616"/>
    </ligand>
</feature>
<dbReference type="GO" id="GO:0007018">
    <property type="term" value="P:microtubule-based movement"/>
    <property type="evidence" value="ECO:0007669"/>
    <property type="project" value="InterPro"/>
</dbReference>
<evidence type="ECO:0000256" key="3">
    <source>
        <dbReference type="ARBA" id="ARBA00022553"/>
    </source>
</evidence>
<keyword evidence="7" id="KW-0067">ATP-binding</keyword>
<dbReference type="PANTHER" id="PTHR47970">
    <property type="entry name" value="KINESIN-LIKE PROTEIN KIF11"/>
    <property type="match status" value="1"/>
</dbReference>
<keyword evidence="5 7" id="KW-0505">Motor protein</keyword>
<evidence type="ECO:0000256" key="1">
    <source>
        <dbReference type="ARBA" id="ARBA00004186"/>
    </source>
</evidence>
<dbReference type="EMBL" id="JAPDMQ010000007">
    <property type="protein sequence ID" value="KAK0540817.1"/>
    <property type="molecule type" value="Genomic_DNA"/>
</dbReference>
<dbReference type="GO" id="GO:0008574">
    <property type="term" value="F:plus-end-directed microtubule motor activity"/>
    <property type="evidence" value="ECO:0007669"/>
    <property type="project" value="TreeGrafter"/>
</dbReference>
<dbReference type="GO" id="GO:0005876">
    <property type="term" value="C:spindle microtubule"/>
    <property type="evidence" value="ECO:0007669"/>
    <property type="project" value="TreeGrafter"/>
</dbReference>
<feature type="compositionally biased region" description="Basic and acidic residues" evidence="8">
    <location>
        <begin position="693"/>
        <end position="713"/>
    </location>
</feature>
<feature type="region of interest" description="Disordered" evidence="8">
    <location>
        <begin position="800"/>
        <end position="819"/>
    </location>
</feature>
<dbReference type="Pfam" id="PF00225">
    <property type="entry name" value="Kinesin"/>
    <property type="match status" value="1"/>
</dbReference>
<dbReference type="InterPro" id="IPR001752">
    <property type="entry name" value="Kinesin_motor_dom"/>
</dbReference>
<proteinExistence type="inferred from homology"/>
<evidence type="ECO:0000256" key="2">
    <source>
        <dbReference type="ARBA" id="ARBA00022490"/>
    </source>
</evidence>
<dbReference type="Gene3D" id="3.40.850.10">
    <property type="entry name" value="Kinesin motor domain"/>
    <property type="match status" value="1"/>
</dbReference>
<comment type="subcellular location">
    <subcellularLocation>
        <location evidence="1">Cytoplasm</location>
        <location evidence="1">Cytoskeleton</location>
        <location evidence="1">Spindle</location>
    </subcellularLocation>
</comment>
<keyword evidence="3" id="KW-0597">Phosphoprotein</keyword>
<dbReference type="InterPro" id="IPR047149">
    <property type="entry name" value="KIF11-like"/>
</dbReference>
<dbReference type="GO" id="GO:0072686">
    <property type="term" value="C:mitotic spindle"/>
    <property type="evidence" value="ECO:0007669"/>
    <property type="project" value="TreeGrafter"/>
</dbReference>
<reference evidence="10" key="1">
    <citation type="journal article" date="2023" name="PhytoFront">
        <title>Draft Genome Resources of Seven Strains of Tilletia horrida, Causal Agent of Kernel Smut of Rice.</title>
        <authorList>
            <person name="Khanal S."/>
            <person name="Antony Babu S."/>
            <person name="Zhou X.G."/>
        </authorList>
    </citation>
    <scope>NUCLEOTIDE SEQUENCE</scope>
    <source>
        <strain evidence="10">TX3</strain>
    </source>
</reference>
<feature type="compositionally biased region" description="Polar residues" evidence="8">
    <location>
        <begin position="91"/>
        <end position="100"/>
    </location>
</feature>
<organism evidence="10 11">
    <name type="scientific">Tilletia horrida</name>
    <dbReference type="NCBI Taxonomy" id="155126"/>
    <lineage>
        <taxon>Eukaryota</taxon>
        <taxon>Fungi</taxon>
        <taxon>Dikarya</taxon>
        <taxon>Basidiomycota</taxon>
        <taxon>Ustilaginomycotina</taxon>
        <taxon>Exobasidiomycetes</taxon>
        <taxon>Tilletiales</taxon>
        <taxon>Tilletiaceae</taxon>
        <taxon>Tilletia</taxon>
    </lineage>
</organism>
<dbReference type="GO" id="GO:0051231">
    <property type="term" value="P:spindle elongation"/>
    <property type="evidence" value="ECO:0007669"/>
    <property type="project" value="TreeGrafter"/>
</dbReference>
<evidence type="ECO:0000256" key="5">
    <source>
        <dbReference type="ARBA" id="ARBA00023175"/>
    </source>
</evidence>